<keyword evidence="2" id="KW-1185">Reference proteome</keyword>
<sequence length="156" mass="17216">MGSILVIVIALAVLGAIAALAATIQSYLKARRIARGEVIEPEPQELPHGEGCCGNHLTCEADSLLAAVSKRIEYFDDEELDRFKGRSASAYKESEVEEFRDVLLTLDADEVPAWVRSLQLRGVEFPETLRPELYLIVGENRDYHAIVGRHEPSPAA</sequence>
<reference evidence="2" key="1">
    <citation type="submission" date="2016-01" db="EMBL/GenBank/DDBJ databases">
        <authorList>
            <person name="Mitreva M."/>
            <person name="Pepin K.H."/>
            <person name="Mihindukulasuriya K.A."/>
            <person name="Fulton R."/>
            <person name="Fronick C."/>
            <person name="O'Laughlin M."/>
            <person name="Miner T."/>
            <person name="Herter B."/>
            <person name="Rosa B.A."/>
            <person name="Cordes M."/>
            <person name="Tomlinson C."/>
            <person name="Wollam A."/>
            <person name="Palsikar V.B."/>
            <person name="Mardis E.R."/>
            <person name="Wilson R.K."/>
        </authorList>
    </citation>
    <scope>NUCLEOTIDE SEQUENCE [LARGE SCALE GENOMIC DNA]</scope>
    <source>
        <strain evidence="2">KA00683</strain>
    </source>
</reference>
<dbReference type="STRING" id="322095.HMPREF3185_01167"/>
<accession>A0A134B817</accession>
<dbReference type="PATRIC" id="fig|322095.3.peg.1152"/>
<evidence type="ECO:0000313" key="2">
    <source>
        <dbReference type="Proteomes" id="UP000070224"/>
    </source>
</evidence>
<dbReference type="Proteomes" id="UP000070224">
    <property type="component" value="Unassembled WGS sequence"/>
</dbReference>
<evidence type="ECO:0000313" key="1">
    <source>
        <dbReference type="EMBL" id="KXB76078.1"/>
    </source>
</evidence>
<comment type="caution">
    <text evidence="1">The sequence shown here is derived from an EMBL/GenBank/DDBJ whole genome shotgun (WGS) entry which is preliminary data.</text>
</comment>
<proteinExistence type="predicted"/>
<dbReference type="EMBL" id="LSDK01000079">
    <property type="protein sequence ID" value="KXB76078.1"/>
    <property type="molecule type" value="Genomic_DNA"/>
</dbReference>
<name>A0A134B817_9PORP</name>
<gene>
    <name evidence="1" type="ORF">HMPREF3185_01167</name>
</gene>
<organism evidence="1 2">
    <name type="scientific">Porphyromonas somerae</name>
    <dbReference type="NCBI Taxonomy" id="322095"/>
    <lineage>
        <taxon>Bacteria</taxon>
        <taxon>Pseudomonadati</taxon>
        <taxon>Bacteroidota</taxon>
        <taxon>Bacteroidia</taxon>
        <taxon>Bacteroidales</taxon>
        <taxon>Porphyromonadaceae</taxon>
        <taxon>Porphyromonas</taxon>
    </lineage>
</organism>
<protein>
    <recommendedName>
        <fullName evidence="3">Phospholipase</fullName>
    </recommendedName>
</protein>
<evidence type="ECO:0008006" key="3">
    <source>
        <dbReference type="Google" id="ProtNLM"/>
    </source>
</evidence>
<dbReference type="AlphaFoldDB" id="A0A134B817"/>